<evidence type="ECO:0008006" key="3">
    <source>
        <dbReference type="Google" id="ProtNLM"/>
    </source>
</evidence>
<name>A0ABR4HTP0_9EURO</name>
<keyword evidence="2" id="KW-1185">Reference proteome</keyword>
<organism evidence="1 2">
    <name type="scientific">Aspergillus cavernicola</name>
    <dbReference type="NCBI Taxonomy" id="176166"/>
    <lineage>
        <taxon>Eukaryota</taxon>
        <taxon>Fungi</taxon>
        <taxon>Dikarya</taxon>
        <taxon>Ascomycota</taxon>
        <taxon>Pezizomycotina</taxon>
        <taxon>Eurotiomycetes</taxon>
        <taxon>Eurotiomycetidae</taxon>
        <taxon>Eurotiales</taxon>
        <taxon>Aspergillaceae</taxon>
        <taxon>Aspergillus</taxon>
        <taxon>Aspergillus subgen. Nidulantes</taxon>
    </lineage>
</organism>
<evidence type="ECO:0000313" key="2">
    <source>
        <dbReference type="Proteomes" id="UP001610335"/>
    </source>
</evidence>
<reference evidence="1 2" key="1">
    <citation type="submission" date="2024-07" db="EMBL/GenBank/DDBJ databases">
        <title>Section-level genome sequencing and comparative genomics of Aspergillus sections Usti and Cavernicolus.</title>
        <authorList>
            <consortium name="Lawrence Berkeley National Laboratory"/>
            <person name="Nybo J.L."/>
            <person name="Vesth T.C."/>
            <person name="Theobald S."/>
            <person name="Frisvad J.C."/>
            <person name="Larsen T.O."/>
            <person name="Kjaerboelling I."/>
            <person name="Rothschild-Mancinelli K."/>
            <person name="Lyhne E.K."/>
            <person name="Kogle M.E."/>
            <person name="Barry K."/>
            <person name="Clum A."/>
            <person name="Na H."/>
            <person name="Ledsgaard L."/>
            <person name="Lin J."/>
            <person name="Lipzen A."/>
            <person name="Kuo A."/>
            <person name="Riley R."/>
            <person name="Mondo S."/>
            <person name="LaButti K."/>
            <person name="Haridas S."/>
            <person name="Pangalinan J."/>
            <person name="Salamov A.A."/>
            <person name="Simmons B.A."/>
            <person name="Magnuson J.K."/>
            <person name="Chen J."/>
            <person name="Drula E."/>
            <person name="Henrissat B."/>
            <person name="Wiebenga A."/>
            <person name="Lubbers R.J."/>
            <person name="Gomes A.C."/>
            <person name="Makela M.R."/>
            <person name="Stajich J."/>
            <person name="Grigoriev I.V."/>
            <person name="Mortensen U.H."/>
            <person name="De vries R.P."/>
            <person name="Baker S.E."/>
            <person name="Andersen M.R."/>
        </authorList>
    </citation>
    <scope>NUCLEOTIDE SEQUENCE [LARGE SCALE GENOMIC DNA]</scope>
    <source>
        <strain evidence="1 2">CBS 600.67</strain>
    </source>
</reference>
<dbReference type="Proteomes" id="UP001610335">
    <property type="component" value="Unassembled WGS sequence"/>
</dbReference>
<evidence type="ECO:0000313" key="1">
    <source>
        <dbReference type="EMBL" id="KAL2818771.1"/>
    </source>
</evidence>
<gene>
    <name evidence="1" type="ORF">BDW59DRAFT_165310</name>
</gene>
<sequence length="579" mass="64795">MANVQKDRSFLHLYPSIRLRIYTLAGLATNHIIPLDRRHRVEKQSVPSWKDPSRTLNLQLADLAISSALQLICRTVHDEVSHHLYSANTFIAHDMRTLCGLGPSYLASMTSLKLIPCLTSTCACTPLEFIDDHSVLDTSTQGRSILSEWHSTAGKIAPHLTGNKLDLTLLCSVQDETTAELVVAPLRRLPALSHCHIRLGHLDRRNYAIQTIATRAARQAMGQVTTEPAPPFRLLDLPREIRLLIFEYTDLLTPLNKLQWDPDHGYRLEPPFCVRDCGPPYDTCHPNSHKACGSPTAPPCHCPHDQSARRDGPPSCWICPHYACQFSSCDAQPADGENLGLSCCGARASAYSPTCQCWKPPVALFGVSRALREEAMRVFFSRNSFEVPHYRSYAYTAEATSAPEKCAAAVFLTEVVPESMLPFLSSITLSLWDCVKTTAREDWLRVAKHVVRVANFRVLTLDTGFGFDEIKDMMPRTVEGFTSESGFVALRDAIDQFAWPLDSLGTSVGRLFVDVGCTQYPLYFRVYYSYRRSDDLPVLVGYEDIIAKDSYSFMRAVEDGGGDECRWVEGVHLLEMICE</sequence>
<accession>A0ABR4HTP0</accession>
<dbReference type="EMBL" id="JBFXLS010000081">
    <property type="protein sequence ID" value="KAL2818771.1"/>
    <property type="molecule type" value="Genomic_DNA"/>
</dbReference>
<dbReference type="PANTHER" id="PTHR42085:SF2">
    <property type="entry name" value="F-BOX DOMAIN-CONTAINING PROTEIN"/>
    <property type="match status" value="1"/>
</dbReference>
<dbReference type="PANTHER" id="PTHR42085">
    <property type="entry name" value="F-BOX DOMAIN-CONTAINING PROTEIN"/>
    <property type="match status" value="1"/>
</dbReference>
<comment type="caution">
    <text evidence="1">The sequence shown here is derived from an EMBL/GenBank/DDBJ whole genome shotgun (WGS) entry which is preliminary data.</text>
</comment>
<dbReference type="InterPro" id="IPR038883">
    <property type="entry name" value="AN11006-like"/>
</dbReference>
<proteinExistence type="predicted"/>
<protein>
    <recommendedName>
        <fullName evidence="3">F-box domain-containing protein</fullName>
    </recommendedName>
</protein>